<dbReference type="HOGENOM" id="CLU_937035_0_0_1"/>
<evidence type="ECO:0000313" key="3">
    <source>
        <dbReference type="EMBL" id="KDR76073.1"/>
    </source>
</evidence>
<dbReference type="AlphaFoldDB" id="A0A067TAQ3"/>
<keyword evidence="4" id="KW-1185">Reference proteome</keyword>
<protein>
    <submittedName>
        <fullName evidence="3">Uncharacterized protein</fullName>
    </submittedName>
</protein>
<reference evidence="4" key="1">
    <citation type="journal article" date="2014" name="Proc. Natl. Acad. Sci. U.S.A.">
        <title>Extensive sampling of basidiomycete genomes demonstrates inadequacy of the white-rot/brown-rot paradigm for wood decay fungi.</title>
        <authorList>
            <person name="Riley R."/>
            <person name="Salamov A.A."/>
            <person name="Brown D.W."/>
            <person name="Nagy L.G."/>
            <person name="Floudas D."/>
            <person name="Held B.W."/>
            <person name="Levasseur A."/>
            <person name="Lombard V."/>
            <person name="Morin E."/>
            <person name="Otillar R."/>
            <person name="Lindquist E.A."/>
            <person name="Sun H."/>
            <person name="LaButti K.M."/>
            <person name="Schmutz J."/>
            <person name="Jabbour D."/>
            <person name="Luo H."/>
            <person name="Baker S.E."/>
            <person name="Pisabarro A.G."/>
            <person name="Walton J.D."/>
            <person name="Blanchette R.A."/>
            <person name="Henrissat B."/>
            <person name="Martin F."/>
            <person name="Cullen D."/>
            <person name="Hibbett D.S."/>
            <person name="Grigoriev I.V."/>
        </authorList>
    </citation>
    <scope>NUCLEOTIDE SEQUENCE [LARGE SCALE GENOMIC DNA]</scope>
    <source>
        <strain evidence="4">CBS 339.88</strain>
    </source>
</reference>
<feature type="compositionally biased region" description="Basic and acidic residues" evidence="1">
    <location>
        <begin position="226"/>
        <end position="235"/>
    </location>
</feature>
<evidence type="ECO:0000256" key="1">
    <source>
        <dbReference type="SAM" id="MobiDB-lite"/>
    </source>
</evidence>
<keyword evidence="2" id="KW-1133">Transmembrane helix</keyword>
<keyword evidence="2" id="KW-0472">Membrane</keyword>
<keyword evidence="2" id="KW-0812">Transmembrane</keyword>
<dbReference type="EMBL" id="KL142379">
    <property type="protein sequence ID" value="KDR76073.1"/>
    <property type="molecule type" value="Genomic_DNA"/>
</dbReference>
<evidence type="ECO:0000256" key="2">
    <source>
        <dbReference type="SAM" id="Phobius"/>
    </source>
</evidence>
<dbReference type="Proteomes" id="UP000027222">
    <property type="component" value="Unassembled WGS sequence"/>
</dbReference>
<feature type="transmembrane region" description="Helical" evidence="2">
    <location>
        <begin position="82"/>
        <end position="110"/>
    </location>
</feature>
<name>A0A067TAQ3_GALM3</name>
<gene>
    <name evidence="3" type="ORF">GALMADRAFT_139833</name>
</gene>
<feature type="region of interest" description="Disordered" evidence="1">
    <location>
        <begin position="209"/>
        <end position="252"/>
    </location>
</feature>
<feature type="compositionally biased region" description="Basic residues" evidence="1">
    <location>
        <begin position="236"/>
        <end position="251"/>
    </location>
</feature>
<accession>A0A067TAQ3</accession>
<proteinExistence type="predicted"/>
<organism evidence="3 4">
    <name type="scientific">Galerina marginata (strain CBS 339.88)</name>
    <dbReference type="NCBI Taxonomy" id="685588"/>
    <lineage>
        <taxon>Eukaryota</taxon>
        <taxon>Fungi</taxon>
        <taxon>Dikarya</taxon>
        <taxon>Basidiomycota</taxon>
        <taxon>Agaricomycotina</taxon>
        <taxon>Agaricomycetes</taxon>
        <taxon>Agaricomycetidae</taxon>
        <taxon>Agaricales</taxon>
        <taxon>Agaricineae</taxon>
        <taxon>Strophariaceae</taxon>
        <taxon>Galerina</taxon>
    </lineage>
</organism>
<evidence type="ECO:0000313" key="4">
    <source>
        <dbReference type="Proteomes" id="UP000027222"/>
    </source>
</evidence>
<feature type="region of interest" description="Disordered" evidence="1">
    <location>
        <begin position="136"/>
        <end position="164"/>
    </location>
</feature>
<sequence length="297" mass="32174">MDDGGGRPVPGANGRARGWAVEEHEGRRIRVQLFVSVASWANGECGGVKNHGTGDPPAVTLLFLRLPPPPVAPVAYTHARPALFVTALFVVLASLAVHAVAWTLLAFVVVTTVPATVDECATRAAAGVTAVRDVLDNNEPPGPFEATNHIDHRRRRKPDQPPSTLVDLAFHHHLRPPFSPSWPVPSLKTSRPRLVFYCTKKIVPHVASPPSRRGLWADVPTNSGGNREKDNEGRPWRGRPARPTAHSRRDRLVRSPLPLPMSITTPPMIPPPQAAIAFCVHKIPEASRAAAVVLLLL</sequence>